<evidence type="ECO:0000256" key="1">
    <source>
        <dbReference type="SAM" id="Phobius"/>
    </source>
</evidence>
<dbReference type="AlphaFoldDB" id="E8U4Q1"/>
<dbReference type="STRING" id="709986.Deima_3289"/>
<name>E8U4Q1_DEIML</name>
<dbReference type="SUPFAM" id="SSF55961">
    <property type="entry name" value="Bet v1-like"/>
    <property type="match status" value="1"/>
</dbReference>
<feature type="transmembrane region" description="Helical" evidence="1">
    <location>
        <begin position="7"/>
        <end position="26"/>
    </location>
</feature>
<sequence>MSPWWKSAILGAVVGTSYGLLMYLLLRAQDDAVGVMLASYLFGVPLVLGLIVSAFMPRAATFGQALGAAAVAVAVFIFTSLLTSLEGLICAAFAFPVLFVMAVLGVAIGWAVRGWRHRTPMVLLSLTLPALLAPLERTQPVPDTYLATADSVVIHAPASAVWAQIRSVPRIEDAELQTSWSHAIGLPRPREAVLDRDGVGGVRVATFDGGLSFTEEVTAWVPARSLAFRIRARDDGKLDPHVRVGGQFFDVLSGQYDVEEVAPGVTVLHLTSTQRVTTHLGGYTRLVVRATMHDLQRTILRVIRRRAEGLL</sequence>
<keyword evidence="1" id="KW-1133">Transmembrane helix</keyword>
<feature type="transmembrane region" description="Helical" evidence="1">
    <location>
        <begin position="32"/>
        <end position="53"/>
    </location>
</feature>
<dbReference type="Pfam" id="PF10604">
    <property type="entry name" value="Polyketide_cyc2"/>
    <property type="match status" value="1"/>
</dbReference>
<feature type="transmembrane region" description="Helical" evidence="1">
    <location>
        <begin position="65"/>
        <end position="85"/>
    </location>
</feature>
<protein>
    <submittedName>
        <fullName evidence="2">Polyketide cyclase/dehydrase</fullName>
    </submittedName>
</protein>
<dbReference type="Gene3D" id="3.30.530.20">
    <property type="match status" value="1"/>
</dbReference>
<gene>
    <name evidence="2" type="ordered locus">Deima_3289</name>
</gene>
<dbReference type="Proteomes" id="UP000008635">
    <property type="component" value="Chromosome"/>
</dbReference>
<dbReference type="EMBL" id="CP002454">
    <property type="protein sequence ID" value="ADV68916.1"/>
    <property type="molecule type" value="Genomic_DNA"/>
</dbReference>
<dbReference type="InterPro" id="IPR019587">
    <property type="entry name" value="Polyketide_cyclase/dehydratase"/>
</dbReference>
<dbReference type="InterPro" id="IPR023393">
    <property type="entry name" value="START-like_dom_sf"/>
</dbReference>
<dbReference type="KEGG" id="dmr:Deima_3289"/>
<keyword evidence="1" id="KW-0812">Transmembrane</keyword>
<organism evidence="2 3">
    <name type="scientific">Deinococcus maricopensis (strain DSM 21211 / LMG 22137 / NRRL B-23946 / LB-34)</name>
    <dbReference type="NCBI Taxonomy" id="709986"/>
    <lineage>
        <taxon>Bacteria</taxon>
        <taxon>Thermotogati</taxon>
        <taxon>Deinococcota</taxon>
        <taxon>Deinococci</taxon>
        <taxon>Deinococcales</taxon>
        <taxon>Deinococcaceae</taxon>
        <taxon>Deinococcus</taxon>
    </lineage>
</organism>
<dbReference type="RefSeq" id="WP_013558419.1">
    <property type="nucleotide sequence ID" value="NC_014958.1"/>
</dbReference>
<dbReference type="OrthoDB" id="118637at2"/>
<reference evidence="2 3" key="1">
    <citation type="journal article" date="2011" name="Stand. Genomic Sci.">
        <title>Complete genome sequence of Deinococcus maricopensis type strain (LB-34).</title>
        <authorList>
            <person name="Pukall R."/>
            <person name="Zeytun A."/>
            <person name="Lucas S."/>
            <person name="Lapidus A."/>
            <person name="Hammon N."/>
            <person name="Deshpande S."/>
            <person name="Nolan M."/>
            <person name="Cheng J.F."/>
            <person name="Pitluck S."/>
            <person name="Liolios K."/>
            <person name="Pagani I."/>
            <person name="Mikhailova N."/>
            <person name="Ivanova N."/>
            <person name="Mavromatis K."/>
            <person name="Pati A."/>
            <person name="Tapia R."/>
            <person name="Han C."/>
            <person name="Goodwin L."/>
            <person name="Chen A."/>
            <person name="Palaniappan K."/>
            <person name="Land M."/>
            <person name="Hauser L."/>
            <person name="Chang Y.J."/>
            <person name="Jeffries C.D."/>
            <person name="Brambilla E.M."/>
            <person name="Rohde M."/>
            <person name="Goker M."/>
            <person name="Detter J.C."/>
            <person name="Woyke T."/>
            <person name="Bristow J."/>
            <person name="Eisen J.A."/>
            <person name="Markowitz V."/>
            <person name="Hugenholtz P."/>
            <person name="Kyrpides N.C."/>
            <person name="Klenk H.P."/>
        </authorList>
    </citation>
    <scope>NUCLEOTIDE SEQUENCE [LARGE SCALE GENOMIC DNA]</scope>
    <source>
        <strain evidence="3">DSM 21211 / LMG 22137 / NRRL B-23946 / LB-34</strain>
    </source>
</reference>
<dbReference type="HOGENOM" id="CLU_059502_0_0_0"/>
<keyword evidence="3" id="KW-1185">Reference proteome</keyword>
<feature type="transmembrane region" description="Helical" evidence="1">
    <location>
        <begin position="91"/>
        <end position="112"/>
    </location>
</feature>
<dbReference type="eggNOG" id="ENOG502ZK8N">
    <property type="taxonomic scope" value="Bacteria"/>
</dbReference>
<accession>E8U4Q1</accession>
<reference evidence="3" key="2">
    <citation type="submission" date="2011-01" db="EMBL/GenBank/DDBJ databases">
        <title>The complete genome of Deinococcus maricopensis DSM 21211.</title>
        <authorList>
            <consortium name="US DOE Joint Genome Institute (JGI-PGF)"/>
            <person name="Lucas S."/>
            <person name="Copeland A."/>
            <person name="Lapidus A."/>
            <person name="Goodwin L."/>
            <person name="Pitluck S."/>
            <person name="Kyrpides N."/>
            <person name="Mavromatis K."/>
            <person name="Pagani I."/>
            <person name="Ivanova N."/>
            <person name="Ovchinnikova G."/>
            <person name="Zeytun A."/>
            <person name="Detter J.C."/>
            <person name="Han C."/>
            <person name="Land M."/>
            <person name="Hauser L."/>
            <person name="Markowitz V."/>
            <person name="Cheng J.-F."/>
            <person name="Hugenholtz P."/>
            <person name="Woyke T."/>
            <person name="Wu D."/>
            <person name="Pukall R."/>
            <person name="Gehrich-Schroeter G."/>
            <person name="Brambilla E."/>
            <person name="Klenk H.-P."/>
            <person name="Eisen J.A."/>
        </authorList>
    </citation>
    <scope>NUCLEOTIDE SEQUENCE [LARGE SCALE GENOMIC DNA]</scope>
    <source>
        <strain evidence="3">DSM 21211 / LMG 22137 / NRRL B-23946 / LB-34</strain>
    </source>
</reference>
<keyword evidence="1" id="KW-0472">Membrane</keyword>
<evidence type="ECO:0000313" key="3">
    <source>
        <dbReference type="Proteomes" id="UP000008635"/>
    </source>
</evidence>
<proteinExistence type="predicted"/>
<evidence type="ECO:0000313" key="2">
    <source>
        <dbReference type="EMBL" id="ADV68916.1"/>
    </source>
</evidence>